<dbReference type="eggNOG" id="COG3325">
    <property type="taxonomic scope" value="Bacteria"/>
</dbReference>
<organism evidence="2 3">
    <name type="scientific">Prevotella amnii CRIS 21A-A</name>
    <dbReference type="NCBI Taxonomy" id="679191"/>
    <lineage>
        <taxon>Bacteria</taxon>
        <taxon>Pseudomonadati</taxon>
        <taxon>Bacteroidota</taxon>
        <taxon>Bacteroidia</taxon>
        <taxon>Bacteroidales</taxon>
        <taxon>Prevotellaceae</taxon>
        <taxon>Prevotella</taxon>
    </lineage>
</organism>
<gene>
    <name evidence="2" type="ORF">HMPREF9018_1824</name>
</gene>
<dbReference type="InterPro" id="IPR017853">
    <property type="entry name" value="GH"/>
</dbReference>
<dbReference type="InterPro" id="IPR013728">
    <property type="entry name" value="BT_3987-like_N"/>
</dbReference>
<evidence type="ECO:0000259" key="1">
    <source>
        <dbReference type="Pfam" id="PF08522"/>
    </source>
</evidence>
<protein>
    <submittedName>
        <fullName evidence="2">Putative endo-beta-N-acetylglucosaminidase F1</fullName>
    </submittedName>
</protein>
<dbReference type="Proteomes" id="UP000016016">
    <property type="component" value="Unassembled WGS sequence"/>
</dbReference>
<dbReference type="AlphaFoldDB" id="E1GY13"/>
<name>E1GY13_9BACT</name>
<reference evidence="2 3" key="1">
    <citation type="submission" date="2010-09" db="EMBL/GenBank/DDBJ databases">
        <authorList>
            <person name="Harkins D.M."/>
            <person name="Madupu R."/>
            <person name="Durkin A.S."/>
            <person name="Torralba M."/>
            <person name="Methe B."/>
            <person name="Sutton G.G."/>
            <person name="Nelson K.E."/>
        </authorList>
    </citation>
    <scope>NUCLEOTIDE SEQUENCE [LARGE SCALE GENOMIC DNA]</scope>
    <source>
        <strain evidence="2 3">CRIS 21A-A</strain>
    </source>
</reference>
<evidence type="ECO:0000313" key="2">
    <source>
        <dbReference type="EMBL" id="EFN90430.1"/>
    </source>
</evidence>
<dbReference type="Pfam" id="PF08522">
    <property type="entry name" value="BT_3987-like_N"/>
    <property type="match status" value="1"/>
</dbReference>
<dbReference type="Gene3D" id="2.60.40.1740">
    <property type="entry name" value="hypothetical protein (bacova_03559)"/>
    <property type="match status" value="1"/>
</dbReference>
<dbReference type="Gene3D" id="3.20.20.80">
    <property type="entry name" value="Glycosidases"/>
    <property type="match status" value="1"/>
</dbReference>
<dbReference type="EMBL" id="ADFQ01000098">
    <property type="protein sequence ID" value="EFN90430.1"/>
    <property type="molecule type" value="Genomic_DNA"/>
</dbReference>
<proteinExistence type="predicted"/>
<evidence type="ECO:0000313" key="3">
    <source>
        <dbReference type="Proteomes" id="UP000016016"/>
    </source>
</evidence>
<sequence>MKDVLLIYKIIHYHKDKNKKNMKANIIKIIILSSFIGVFATSCSNSVELPRLDEKRYVSSERPLSFITDKYGASEVDSIIFNNKGKTDMYVNLNSSATDVAKFTIVYNASVLEQYNKKHGTKYEIMPKELVSIATTAKILKGEDKSTAISVAYKTSEHLKENSTYAIPLSINSDNGIGISERGNFILLVRDISKMPNCHKAQPFINISMPEVNDSNPLNALCFTLKNSKKYFFDQVVLFSGNINYNEETGEVYNKNNENVQHLLDYKEKYIDPLREKGIKVIMGILPNHDRAGITNLSEEGAKAFARNMKAMCDAYDLDGVFLDDEYGNEGDYPGFERSNVYATSRLCYYLKEYLGHNRLVEVYVYSRTGSLVPVNGKKPGEFIDFAIQDYGRYSDLSYNYPGLSRRGMIQASNECSRNYYTSNYYAQDIVSKGYGGTMWFGFDPSLYRMNINAMQTIARSFYNDDIVYDNKPFRKDW</sequence>
<accession>E1GY13</accession>
<feature type="domain" description="BT-3987-like N-terminal" evidence="1">
    <location>
        <begin position="68"/>
        <end position="176"/>
    </location>
</feature>
<comment type="caution">
    <text evidence="2">The sequence shown here is derived from an EMBL/GenBank/DDBJ whole genome shotgun (WGS) entry which is preliminary data.</text>
</comment>
<dbReference type="SUPFAM" id="SSF51445">
    <property type="entry name" value="(Trans)glycosidases"/>
    <property type="match status" value="1"/>
</dbReference>